<evidence type="ECO:0000313" key="1">
    <source>
        <dbReference type="EMBL" id="CAG8629318.1"/>
    </source>
</evidence>
<comment type="caution">
    <text evidence="1">The sequence shown here is derived from an EMBL/GenBank/DDBJ whole genome shotgun (WGS) entry which is preliminary data.</text>
</comment>
<dbReference type="EMBL" id="CAJVQB010004186">
    <property type="protein sequence ID" value="CAG8629318.1"/>
    <property type="molecule type" value="Genomic_DNA"/>
</dbReference>
<sequence length="108" mass="12718">YYQWFLTVSPVKCKFCVTFNGHLSMDFYSISSVENWTSGRIIEHYQMKLKGNRTKILDSIKKDLQKVVVSTDFDNARKSKAQKIIDQWKIKVISTVLLNKKWHKFLVG</sequence>
<protein>
    <submittedName>
        <fullName evidence="1">35085_t:CDS:1</fullName>
    </submittedName>
</protein>
<accession>A0ABN7ULX2</accession>
<evidence type="ECO:0000313" key="2">
    <source>
        <dbReference type="Proteomes" id="UP000789901"/>
    </source>
</evidence>
<keyword evidence="2" id="KW-1185">Reference proteome</keyword>
<reference evidence="1 2" key="1">
    <citation type="submission" date="2021-06" db="EMBL/GenBank/DDBJ databases">
        <authorList>
            <person name="Kallberg Y."/>
            <person name="Tangrot J."/>
            <person name="Rosling A."/>
        </authorList>
    </citation>
    <scope>NUCLEOTIDE SEQUENCE [LARGE SCALE GENOMIC DNA]</scope>
    <source>
        <strain evidence="1 2">120-4 pot B 10/14</strain>
    </source>
</reference>
<gene>
    <name evidence="1" type="ORF">GMARGA_LOCUS8249</name>
</gene>
<feature type="non-terminal residue" evidence="1">
    <location>
        <position position="1"/>
    </location>
</feature>
<name>A0ABN7ULX2_GIGMA</name>
<organism evidence="1 2">
    <name type="scientific">Gigaspora margarita</name>
    <dbReference type="NCBI Taxonomy" id="4874"/>
    <lineage>
        <taxon>Eukaryota</taxon>
        <taxon>Fungi</taxon>
        <taxon>Fungi incertae sedis</taxon>
        <taxon>Mucoromycota</taxon>
        <taxon>Glomeromycotina</taxon>
        <taxon>Glomeromycetes</taxon>
        <taxon>Diversisporales</taxon>
        <taxon>Gigasporaceae</taxon>
        <taxon>Gigaspora</taxon>
    </lineage>
</organism>
<dbReference type="Proteomes" id="UP000789901">
    <property type="component" value="Unassembled WGS sequence"/>
</dbReference>
<proteinExistence type="predicted"/>